<protein>
    <submittedName>
        <fullName evidence="2">Beta-lactamase family protein</fullName>
    </submittedName>
    <submittedName>
        <fullName evidence="3">Serine hydrolase domain-containing protein</fullName>
        <ecNumber evidence="3">3.1.1.103</ecNumber>
    </submittedName>
</protein>
<dbReference type="Pfam" id="PF00144">
    <property type="entry name" value="Beta-lactamase"/>
    <property type="match status" value="1"/>
</dbReference>
<evidence type="ECO:0000313" key="2">
    <source>
        <dbReference type="EMBL" id="MCI2260110.1"/>
    </source>
</evidence>
<dbReference type="RefSeq" id="WP_242156602.1">
    <property type="nucleotide sequence ID" value="NZ_CP131914.1"/>
</dbReference>
<dbReference type="Proteomes" id="UP001430647">
    <property type="component" value="Unassembled WGS sequence"/>
</dbReference>
<proteinExistence type="predicted"/>
<dbReference type="KEGG" id="xin:Q7W82_09335"/>
<evidence type="ECO:0000259" key="1">
    <source>
        <dbReference type="Pfam" id="PF00144"/>
    </source>
</evidence>
<dbReference type="InterPro" id="IPR050789">
    <property type="entry name" value="Diverse_Enzym_Activities"/>
</dbReference>
<dbReference type="PANTHER" id="PTHR43283:SF3">
    <property type="entry name" value="BETA-LACTAMASE FAMILY PROTEIN (AFU_ORTHOLOGUE AFUA_5G07500)"/>
    <property type="match status" value="1"/>
</dbReference>
<reference evidence="3" key="3">
    <citation type="submission" date="2023-08" db="EMBL/GenBank/DDBJ databases">
        <title>Complete genome sequence of Xanthomonas indica.</title>
        <authorList>
            <person name="Patil P.B."/>
            <person name="Rana R."/>
        </authorList>
    </citation>
    <scope>NUCLEOTIDE SEQUENCE</scope>
    <source>
        <strain evidence="3">PPL560</strain>
    </source>
</reference>
<evidence type="ECO:0000313" key="4">
    <source>
        <dbReference type="Proteomes" id="UP001430647"/>
    </source>
</evidence>
<reference evidence="2 4" key="1">
    <citation type="journal article" date="2022" name="Curr. Microbiol.">
        <title>Xanthomonas indica sp. nov., a Novel Member of Non-Pathogenic Xanthomonas Community from Healthy Rice Seeds.</title>
        <authorList>
            <person name="Rana R."/>
            <person name="Madhavan V.N."/>
            <person name="Saroha T."/>
            <person name="Bansal K."/>
            <person name="Kaur A."/>
            <person name="Sonti R.V."/>
            <person name="Patel H.K."/>
            <person name="Patil P.B."/>
        </authorList>
    </citation>
    <scope>NUCLEOTIDE SEQUENCE [LARGE SCALE GENOMIC DNA]</scope>
    <source>
        <strain evidence="2 4">PPL560</strain>
    </source>
</reference>
<gene>
    <name evidence="2" type="ORF">L3V74_01045</name>
    <name evidence="3" type="ORF">Q7W82_09335</name>
</gene>
<name>A0AAU8IAF6_9XANT</name>
<dbReference type="GO" id="GO:0016787">
    <property type="term" value="F:hydrolase activity"/>
    <property type="evidence" value="ECO:0007669"/>
    <property type="project" value="UniProtKB-KW"/>
</dbReference>
<keyword evidence="3" id="KW-0378">Hydrolase</keyword>
<dbReference type="PANTHER" id="PTHR43283">
    <property type="entry name" value="BETA-LACTAMASE-RELATED"/>
    <property type="match status" value="1"/>
</dbReference>
<dbReference type="InterPro" id="IPR001466">
    <property type="entry name" value="Beta-lactam-related"/>
</dbReference>
<organism evidence="3">
    <name type="scientific">Xanthomonas indica</name>
    <dbReference type="NCBI Taxonomy" id="2912242"/>
    <lineage>
        <taxon>Bacteria</taxon>
        <taxon>Pseudomonadati</taxon>
        <taxon>Pseudomonadota</taxon>
        <taxon>Gammaproteobacteria</taxon>
        <taxon>Lysobacterales</taxon>
        <taxon>Lysobacteraceae</taxon>
        <taxon>Xanthomonas</taxon>
    </lineage>
</organism>
<accession>A0AAU8IAF6</accession>
<evidence type="ECO:0000313" key="3">
    <source>
        <dbReference type="EMBL" id="XCI82325.1"/>
    </source>
</evidence>
<keyword evidence="4" id="KW-1185">Reference proteome</keyword>
<dbReference type="EMBL" id="JAKJPQ010000001">
    <property type="protein sequence ID" value="MCI2260110.1"/>
    <property type="molecule type" value="Genomic_DNA"/>
</dbReference>
<sequence length="403" mass="41874">MPASSATASAFPPPALPPLSPQQAAPLDAAIDAALQQQRLVGAVVLVAHRGACIYRRAAGWADREAKRPMQEETRFRLASVSKLIVATAALALVAQGRLSLDAPIARWLPWFRPALADGRVPDISLRQLLSHSAGLGYRFLEPDGGPLARAGVSDGMDASGLSLEENLRRLAQVPLQYAPGSGWGYSLSIDVAGAVLQAASGQPLAQLVHDLVTAPLGMQATAFHAEDASSLAVPYVNGQPAPHRLGEGDVVAPLPDVAGIVFHPSRALDRTAFASAGAGMVGTAGDVLRLLETLRGGGAPLLPAALVAEMGRAQAGERGPPDAPGWGYGLGVAVLRDPAPTATPETPGTWRWGGAYGHSWFLDPARQLSVVALTNTLYEGMSGVFVTELRDAVYAAVRTESA</sequence>
<reference evidence="2" key="2">
    <citation type="submission" date="2022-01" db="EMBL/GenBank/DDBJ databases">
        <authorList>
            <person name="Rana R."/>
            <person name="Patil P.B."/>
        </authorList>
    </citation>
    <scope>NUCLEOTIDE SEQUENCE</scope>
    <source>
        <strain evidence="2">PPL560</strain>
    </source>
</reference>
<feature type="domain" description="Beta-lactamase-related" evidence="1">
    <location>
        <begin position="27"/>
        <end position="389"/>
    </location>
</feature>
<dbReference type="EMBL" id="CP131914">
    <property type="protein sequence ID" value="XCI82325.1"/>
    <property type="molecule type" value="Genomic_DNA"/>
</dbReference>
<dbReference type="EC" id="3.1.1.103" evidence="3"/>
<dbReference type="AlphaFoldDB" id="A0AAU8IAF6"/>